<dbReference type="InterPro" id="IPR011989">
    <property type="entry name" value="ARM-like"/>
</dbReference>
<dbReference type="Proteomes" id="UP000485058">
    <property type="component" value="Unassembled WGS sequence"/>
</dbReference>
<comment type="caution">
    <text evidence="1">The sequence shown here is derived from an EMBL/GenBank/DDBJ whole genome shotgun (WGS) entry which is preliminary data.</text>
</comment>
<reference evidence="1 2" key="1">
    <citation type="submission" date="2020-02" db="EMBL/GenBank/DDBJ databases">
        <title>Draft genome sequence of Haematococcus lacustris strain NIES-144.</title>
        <authorList>
            <person name="Morimoto D."/>
            <person name="Nakagawa S."/>
            <person name="Yoshida T."/>
            <person name="Sawayama S."/>
        </authorList>
    </citation>
    <scope>NUCLEOTIDE SEQUENCE [LARGE SCALE GENOMIC DNA]</scope>
    <source>
        <strain evidence="1 2">NIES-144</strain>
    </source>
</reference>
<dbReference type="Gene3D" id="1.25.10.10">
    <property type="entry name" value="Leucine-rich Repeat Variant"/>
    <property type="match status" value="1"/>
</dbReference>
<name>A0A6A0AH51_HAELA</name>
<evidence type="ECO:0000313" key="2">
    <source>
        <dbReference type="Proteomes" id="UP000485058"/>
    </source>
</evidence>
<gene>
    <name evidence="1" type="ORF">HaLaN_31475</name>
</gene>
<dbReference type="AlphaFoldDB" id="A0A6A0AH51"/>
<organism evidence="1 2">
    <name type="scientific">Haematococcus lacustris</name>
    <name type="common">Green alga</name>
    <name type="synonym">Haematococcus pluvialis</name>
    <dbReference type="NCBI Taxonomy" id="44745"/>
    <lineage>
        <taxon>Eukaryota</taxon>
        <taxon>Viridiplantae</taxon>
        <taxon>Chlorophyta</taxon>
        <taxon>core chlorophytes</taxon>
        <taxon>Chlorophyceae</taxon>
        <taxon>CS clade</taxon>
        <taxon>Chlamydomonadales</taxon>
        <taxon>Haematococcaceae</taxon>
        <taxon>Haematococcus</taxon>
    </lineage>
</organism>
<protein>
    <submittedName>
        <fullName evidence="1">Cullin-associated NEDD8-dissociated 1 isoform A</fullName>
    </submittedName>
</protein>
<evidence type="ECO:0000313" key="1">
    <source>
        <dbReference type="EMBL" id="GFH32280.1"/>
    </source>
</evidence>
<sequence>MEALLLVMRPAGAEPAALPAELQALVPQLFKVLQARLAAQDQDQEVKDAAISVTATALAQAGD</sequence>
<accession>A0A6A0AH51</accession>
<feature type="non-terminal residue" evidence="1">
    <location>
        <position position="1"/>
    </location>
</feature>
<proteinExistence type="predicted"/>
<keyword evidence="2" id="KW-1185">Reference proteome</keyword>
<dbReference type="EMBL" id="BLLF01006471">
    <property type="protein sequence ID" value="GFH32280.1"/>
    <property type="molecule type" value="Genomic_DNA"/>
</dbReference>
<dbReference type="Pfam" id="PF25782">
    <property type="entry name" value="TPR_CAND1"/>
    <property type="match status" value="1"/>
</dbReference>
<feature type="non-terminal residue" evidence="1">
    <location>
        <position position="63"/>
    </location>
</feature>